<dbReference type="GO" id="GO:0004721">
    <property type="term" value="F:phosphoprotein phosphatase activity"/>
    <property type="evidence" value="ECO:0007669"/>
    <property type="project" value="TreeGrafter"/>
</dbReference>
<keyword evidence="5" id="KW-1003">Cell membrane</keyword>
<dbReference type="InterPro" id="IPR004358">
    <property type="entry name" value="Sig_transdc_His_kin-like_C"/>
</dbReference>
<dbReference type="InterPro" id="IPR036890">
    <property type="entry name" value="HATPase_C_sf"/>
</dbReference>
<evidence type="ECO:0000313" key="15">
    <source>
        <dbReference type="EMBL" id="HCL02493.1"/>
    </source>
</evidence>
<dbReference type="Gene3D" id="6.10.340.10">
    <property type="match status" value="1"/>
</dbReference>
<evidence type="ECO:0000256" key="10">
    <source>
        <dbReference type="ARBA" id="ARBA00022840"/>
    </source>
</evidence>
<dbReference type="SMART" id="SM00388">
    <property type="entry name" value="HisKA"/>
    <property type="match status" value="1"/>
</dbReference>
<feature type="transmembrane region" description="Helical" evidence="13">
    <location>
        <begin position="9"/>
        <end position="28"/>
    </location>
</feature>
<dbReference type="InterPro" id="IPR003594">
    <property type="entry name" value="HATPase_dom"/>
</dbReference>
<dbReference type="PANTHER" id="PTHR45453:SF1">
    <property type="entry name" value="PHOSPHATE REGULON SENSOR PROTEIN PHOR"/>
    <property type="match status" value="1"/>
</dbReference>
<dbReference type="SMART" id="SM00387">
    <property type="entry name" value="HATPase_c"/>
    <property type="match status" value="1"/>
</dbReference>
<proteinExistence type="predicted"/>
<keyword evidence="9 15" id="KW-0418">Kinase</keyword>
<dbReference type="PRINTS" id="PR00344">
    <property type="entry name" value="BCTRLSENSOR"/>
</dbReference>
<keyword evidence="10" id="KW-0067">ATP-binding</keyword>
<evidence type="ECO:0000256" key="7">
    <source>
        <dbReference type="ARBA" id="ARBA00022679"/>
    </source>
</evidence>
<dbReference type="Gene3D" id="1.10.287.130">
    <property type="match status" value="1"/>
</dbReference>
<evidence type="ECO:0000256" key="8">
    <source>
        <dbReference type="ARBA" id="ARBA00022741"/>
    </source>
</evidence>
<organism evidence="15 16">
    <name type="scientific">Lachnoclostridium phytofermentans</name>
    <dbReference type="NCBI Taxonomy" id="66219"/>
    <lineage>
        <taxon>Bacteria</taxon>
        <taxon>Bacillati</taxon>
        <taxon>Bacillota</taxon>
        <taxon>Clostridia</taxon>
        <taxon>Lachnospirales</taxon>
        <taxon>Lachnospiraceae</taxon>
    </lineage>
</organism>
<protein>
    <recommendedName>
        <fullName evidence="4">histidine kinase</fullName>
        <ecNumber evidence="4">2.7.13.3</ecNumber>
    </recommendedName>
</protein>
<name>A0A3D2X782_9FIRM</name>
<dbReference type="AlphaFoldDB" id="A0A3D2X782"/>
<dbReference type="EC" id="2.7.13.3" evidence="4"/>
<keyword evidence="7" id="KW-0808">Transferase</keyword>
<sequence length="467" mass="53249">MRKAIIKRFILVMVGAMVFSGILFYTTVSNTMHKNTKEDMRLSLIMLDNSLDYTEPLMNQIKILSTTLDQKQARYTILDAKGDVIADTGTMDIENLENHFEREEVQKALSDGIGYAKRYSTTIKTQMLYTAVTSSKSDYILRIAIPYSGNSEYLFWLLPSIMISITVSALLAVVMADKLTKTITKPLQQIAYIMDNYKEENPELSLPNTPYEELNIITQSAKKMSESVEKYTEEIEFERMVRQEFFSNASHELKTPITSIRGYTEILLSEFTPDEATREEFLKRILTETESMTNLINDILLISRLETRDYEIETTEIRMAMLLQDIIKTLQPIAAKQGVDLQTECKPAIIKANKQHMRELLLNLIGNAIKYNKPNGMVYVTITTIGRDLLIEVKDTGIGIPKESRVRVFERFYRVDKGRSRKVDGTGLGLSIVKHIVNFYGGNITLESKLNVGSTFTVRLPEVKANM</sequence>
<evidence type="ECO:0000256" key="11">
    <source>
        <dbReference type="ARBA" id="ARBA00023012"/>
    </source>
</evidence>
<keyword evidence="11" id="KW-0902">Two-component regulatory system</keyword>
<dbReference type="GO" id="GO:0005524">
    <property type="term" value="F:ATP binding"/>
    <property type="evidence" value="ECO:0007669"/>
    <property type="project" value="UniProtKB-KW"/>
</dbReference>
<dbReference type="GO" id="GO:0016036">
    <property type="term" value="P:cellular response to phosphate starvation"/>
    <property type="evidence" value="ECO:0007669"/>
    <property type="project" value="TreeGrafter"/>
</dbReference>
<accession>A0A3D2X782</accession>
<dbReference type="Pfam" id="PF02518">
    <property type="entry name" value="HATPase_c"/>
    <property type="match status" value="1"/>
</dbReference>
<keyword evidence="13" id="KW-0812">Transmembrane</keyword>
<dbReference type="SUPFAM" id="SSF55874">
    <property type="entry name" value="ATPase domain of HSP90 chaperone/DNA topoisomerase II/histidine kinase"/>
    <property type="match status" value="1"/>
</dbReference>
<evidence type="ECO:0000259" key="14">
    <source>
        <dbReference type="PROSITE" id="PS50109"/>
    </source>
</evidence>
<dbReference type="GO" id="GO:0045121">
    <property type="term" value="C:membrane raft"/>
    <property type="evidence" value="ECO:0007669"/>
    <property type="project" value="UniProtKB-SubCell"/>
</dbReference>
<dbReference type="Pfam" id="PF00512">
    <property type="entry name" value="HisKA"/>
    <property type="match status" value="1"/>
</dbReference>
<dbReference type="SUPFAM" id="SSF47384">
    <property type="entry name" value="Homodimeric domain of signal transducing histidine kinase"/>
    <property type="match status" value="1"/>
</dbReference>
<evidence type="ECO:0000256" key="13">
    <source>
        <dbReference type="SAM" id="Phobius"/>
    </source>
</evidence>
<dbReference type="InterPro" id="IPR003661">
    <property type="entry name" value="HisK_dim/P_dom"/>
</dbReference>
<dbReference type="EMBL" id="DPVV01000289">
    <property type="protein sequence ID" value="HCL02493.1"/>
    <property type="molecule type" value="Genomic_DNA"/>
</dbReference>
<dbReference type="GO" id="GO:0000155">
    <property type="term" value="F:phosphorelay sensor kinase activity"/>
    <property type="evidence" value="ECO:0007669"/>
    <property type="project" value="InterPro"/>
</dbReference>
<evidence type="ECO:0000256" key="9">
    <source>
        <dbReference type="ARBA" id="ARBA00022777"/>
    </source>
</evidence>
<dbReference type="InterPro" id="IPR036097">
    <property type="entry name" value="HisK_dim/P_sf"/>
</dbReference>
<dbReference type="PROSITE" id="PS50109">
    <property type="entry name" value="HIS_KIN"/>
    <property type="match status" value="1"/>
</dbReference>
<dbReference type="CDD" id="cd00075">
    <property type="entry name" value="HATPase"/>
    <property type="match status" value="1"/>
</dbReference>
<dbReference type="InterPro" id="IPR050351">
    <property type="entry name" value="BphY/WalK/GraS-like"/>
</dbReference>
<evidence type="ECO:0000256" key="4">
    <source>
        <dbReference type="ARBA" id="ARBA00012438"/>
    </source>
</evidence>
<dbReference type="Proteomes" id="UP000262969">
    <property type="component" value="Unassembled WGS sequence"/>
</dbReference>
<evidence type="ECO:0000256" key="1">
    <source>
        <dbReference type="ARBA" id="ARBA00000085"/>
    </source>
</evidence>
<reference evidence="15 16" key="1">
    <citation type="journal article" date="2018" name="Nat. Biotechnol.">
        <title>A standardized bacterial taxonomy based on genome phylogeny substantially revises the tree of life.</title>
        <authorList>
            <person name="Parks D.H."/>
            <person name="Chuvochina M."/>
            <person name="Waite D.W."/>
            <person name="Rinke C."/>
            <person name="Skarshewski A."/>
            <person name="Chaumeil P.A."/>
            <person name="Hugenholtz P."/>
        </authorList>
    </citation>
    <scope>NUCLEOTIDE SEQUENCE [LARGE SCALE GENOMIC DNA]</scope>
    <source>
        <strain evidence="15">UBA11728</strain>
    </source>
</reference>
<dbReference type="FunFam" id="1.10.287.130:FF:000001">
    <property type="entry name" value="Two-component sensor histidine kinase"/>
    <property type="match status" value="1"/>
</dbReference>
<evidence type="ECO:0000256" key="3">
    <source>
        <dbReference type="ARBA" id="ARBA00004314"/>
    </source>
</evidence>
<evidence type="ECO:0000256" key="6">
    <source>
        <dbReference type="ARBA" id="ARBA00022553"/>
    </source>
</evidence>
<comment type="catalytic activity">
    <reaction evidence="1">
        <text>ATP + protein L-histidine = ADP + protein N-phospho-L-histidine.</text>
        <dbReference type="EC" id="2.7.13.3"/>
    </reaction>
</comment>
<dbReference type="FunFam" id="3.30.565.10:FF:000023">
    <property type="entry name" value="PAS domain-containing sensor histidine kinase"/>
    <property type="match status" value="1"/>
</dbReference>
<dbReference type="PANTHER" id="PTHR45453">
    <property type="entry name" value="PHOSPHATE REGULON SENSOR PROTEIN PHOR"/>
    <property type="match status" value="1"/>
</dbReference>
<gene>
    <name evidence="15" type="ORF">DHW61_08765</name>
</gene>
<evidence type="ECO:0000256" key="2">
    <source>
        <dbReference type="ARBA" id="ARBA00004236"/>
    </source>
</evidence>
<keyword evidence="8" id="KW-0547">Nucleotide-binding</keyword>
<keyword evidence="6" id="KW-0597">Phosphoprotein</keyword>
<feature type="transmembrane region" description="Helical" evidence="13">
    <location>
        <begin position="153"/>
        <end position="176"/>
    </location>
</feature>
<dbReference type="Gene3D" id="3.30.565.10">
    <property type="entry name" value="Histidine kinase-like ATPase, C-terminal domain"/>
    <property type="match status" value="1"/>
</dbReference>
<dbReference type="GO" id="GO:0005886">
    <property type="term" value="C:plasma membrane"/>
    <property type="evidence" value="ECO:0007669"/>
    <property type="project" value="UniProtKB-SubCell"/>
</dbReference>
<evidence type="ECO:0000256" key="5">
    <source>
        <dbReference type="ARBA" id="ARBA00022475"/>
    </source>
</evidence>
<dbReference type="CDD" id="cd00082">
    <property type="entry name" value="HisKA"/>
    <property type="match status" value="1"/>
</dbReference>
<dbReference type="InterPro" id="IPR005467">
    <property type="entry name" value="His_kinase_dom"/>
</dbReference>
<comment type="caution">
    <text evidence="15">The sequence shown here is derived from an EMBL/GenBank/DDBJ whole genome shotgun (WGS) entry which is preliminary data.</text>
</comment>
<keyword evidence="13" id="KW-1133">Transmembrane helix</keyword>
<evidence type="ECO:0000256" key="12">
    <source>
        <dbReference type="ARBA" id="ARBA00023136"/>
    </source>
</evidence>
<evidence type="ECO:0000313" key="16">
    <source>
        <dbReference type="Proteomes" id="UP000262969"/>
    </source>
</evidence>
<keyword evidence="12 13" id="KW-0472">Membrane</keyword>
<feature type="domain" description="Histidine kinase" evidence="14">
    <location>
        <begin position="248"/>
        <end position="464"/>
    </location>
</feature>
<comment type="subcellular location">
    <subcellularLocation>
        <location evidence="2">Cell membrane</location>
    </subcellularLocation>
    <subcellularLocation>
        <location evidence="3">Membrane raft</location>
        <topology evidence="3">Multi-pass membrane protein</topology>
    </subcellularLocation>
</comment>